<dbReference type="EMBL" id="GIFC01012743">
    <property type="protein sequence ID" value="MXU94826.1"/>
    <property type="molecule type" value="Transcribed_RNA"/>
</dbReference>
<protein>
    <submittedName>
        <fullName evidence="2">Putative secreted protein</fullName>
    </submittedName>
</protein>
<evidence type="ECO:0000313" key="2">
    <source>
        <dbReference type="EMBL" id="MXU94826.1"/>
    </source>
</evidence>
<dbReference type="AlphaFoldDB" id="A0A6B0UZ26"/>
<accession>A0A6B0UZ26</accession>
<name>A0A6B0UZ26_IXORI</name>
<proteinExistence type="predicted"/>
<sequence>MESLSSSAESSRVCLWPVALAVASSSTSSRSFSYLERSSGGALANGDVPKTVGGTAASRLSWEVLECSLQWRALGASRSPWSSSSAAVPDRLKGAAPKGSTRSPLLMTRLSRLFTLEMLLWEPRRILSNSCPNRWSSTIRSSANGFQCCDGLSEEAGDGTRPWDTSKGARN</sequence>
<feature type="region of interest" description="Disordered" evidence="1">
    <location>
        <begin position="79"/>
        <end position="100"/>
    </location>
</feature>
<reference evidence="2" key="1">
    <citation type="submission" date="2019-12" db="EMBL/GenBank/DDBJ databases">
        <title>An insight into the sialome of adult female Ixodes ricinus ticks feeding for 6 days.</title>
        <authorList>
            <person name="Perner J."/>
            <person name="Ribeiro J.M.C."/>
        </authorList>
    </citation>
    <scope>NUCLEOTIDE SEQUENCE</scope>
    <source>
        <strain evidence="2">Semi-engorged</strain>
        <tissue evidence="2">Salivary glands</tissue>
    </source>
</reference>
<organism evidence="2">
    <name type="scientific">Ixodes ricinus</name>
    <name type="common">Common tick</name>
    <name type="synonym">Acarus ricinus</name>
    <dbReference type="NCBI Taxonomy" id="34613"/>
    <lineage>
        <taxon>Eukaryota</taxon>
        <taxon>Metazoa</taxon>
        <taxon>Ecdysozoa</taxon>
        <taxon>Arthropoda</taxon>
        <taxon>Chelicerata</taxon>
        <taxon>Arachnida</taxon>
        <taxon>Acari</taxon>
        <taxon>Parasitiformes</taxon>
        <taxon>Ixodida</taxon>
        <taxon>Ixodoidea</taxon>
        <taxon>Ixodidae</taxon>
        <taxon>Ixodinae</taxon>
        <taxon>Ixodes</taxon>
    </lineage>
</organism>
<evidence type="ECO:0000256" key="1">
    <source>
        <dbReference type="SAM" id="MobiDB-lite"/>
    </source>
</evidence>